<evidence type="ECO:0000313" key="1">
    <source>
        <dbReference type="EMBL" id="KIH65400.1"/>
    </source>
</evidence>
<proteinExistence type="predicted"/>
<organism evidence="1 2">
    <name type="scientific">Ancylostoma duodenale</name>
    <dbReference type="NCBI Taxonomy" id="51022"/>
    <lineage>
        <taxon>Eukaryota</taxon>
        <taxon>Metazoa</taxon>
        <taxon>Ecdysozoa</taxon>
        <taxon>Nematoda</taxon>
        <taxon>Chromadorea</taxon>
        <taxon>Rhabditida</taxon>
        <taxon>Rhabditina</taxon>
        <taxon>Rhabditomorpha</taxon>
        <taxon>Strongyloidea</taxon>
        <taxon>Ancylostomatidae</taxon>
        <taxon>Ancylostomatinae</taxon>
        <taxon>Ancylostoma</taxon>
    </lineage>
</organism>
<dbReference type="OrthoDB" id="2194683at2759"/>
<name>A0A0C2GVG7_9BILA</name>
<keyword evidence="2" id="KW-1185">Reference proteome</keyword>
<evidence type="ECO:0000313" key="2">
    <source>
        <dbReference type="Proteomes" id="UP000054047"/>
    </source>
</evidence>
<reference evidence="1 2" key="1">
    <citation type="submission" date="2013-12" db="EMBL/GenBank/DDBJ databases">
        <title>Draft genome of the parsitic nematode Ancylostoma duodenale.</title>
        <authorList>
            <person name="Mitreva M."/>
        </authorList>
    </citation>
    <scope>NUCLEOTIDE SEQUENCE [LARGE SCALE GENOMIC DNA]</scope>
    <source>
        <strain evidence="1 2">Zhejiang</strain>
    </source>
</reference>
<sequence>MEFWDVEKKKQIVAVKFRPMAGYNKFEVKDLTLAELNCAGLLEKKKVSSEPSNNRTVGVAKNAVAYVPPHLRKNQGAATTGAANDQSEKQVKMTETEKKIFTVKKKLKDVSILKARLANGEELQANQLEKIAKEAEFLAQLEVLGGTV</sequence>
<protein>
    <submittedName>
        <fullName evidence="1">Uncharacterized protein</fullName>
    </submittedName>
</protein>
<dbReference type="Proteomes" id="UP000054047">
    <property type="component" value="Unassembled WGS sequence"/>
</dbReference>
<dbReference type="EMBL" id="KN727573">
    <property type="protein sequence ID" value="KIH65400.1"/>
    <property type="molecule type" value="Genomic_DNA"/>
</dbReference>
<accession>A0A0C2GVG7</accession>
<dbReference type="AlphaFoldDB" id="A0A0C2GVG7"/>
<gene>
    <name evidence="1" type="ORF">ANCDUO_04281</name>
</gene>